<dbReference type="KEGG" id="prn:BW723_01310"/>
<keyword evidence="2" id="KW-1185">Reference proteome</keyword>
<dbReference type="EMBL" id="LSFL01000035">
    <property type="protein sequence ID" value="OBY63969.1"/>
    <property type="molecule type" value="Genomic_DNA"/>
</dbReference>
<dbReference type="InterPro" id="IPR011463">
    <property type="entry name" value="DUF1569"/>
</dbReference>
<dbReference type="RefSeq" id="WP_068363428.1">
    <property type="nucleotide sequence ID" value="NZ_CP019337.1"/>
</dbReference>
<gene>
    <name evidence="1" type="ORF">LPB301_14380</name>
</gene>
<dbReference type="InterPro" id="IPR034660">
    <property type="entry name" value="DinB/YfiT-like"/>
</dbReference>
<dbReference type="OrthoDB" id="981199at2"/>
<proteinExistence type="predicted"/>
<accession>A0A1B8TWU9</accession>
<evidence type="ECO:0000313" key="2">
    <source>
        <dbReference type="Proteomes" id="UP000092612"/>
    </source>
</evidence>
<protein>
    <recommendedName>
        <fullName evidence="3">DUF1569 domain-containing protein</fullName>
    </recommendedName>
</protein>
<organism evidence="1 2">
    <name type="scientific">Polaribacter reichenbachii</name>
    <dbReference type="NCBI Taxonomy" id="996801"/>
    <lineage>
        <taxon>Bacteria</taxon>
        <taxon>Pseudomonadati</taxon>
        <taxon>Bacteroidota</taxon>
        <taxon>Flavobacteriia</taxon>
        <taxon>Flavobacteriales</taxon>
        <taxon>Flavobacteriaceae</taxon>
    </lineage>
</organism>
<dbReference type="STRING" id="996801.BW723_01310"/>
<dbReference type="AlphaFoldDB" id="A0A1B8TWU9"/>
<reference evidence="2" key="1">
    <citation type="submission" date="2016-02" db="EMBL/GenBank/DDBJ databases">
        <title>Paenibacillus sp. LPB0068, isolated from Crassostrea gigas.</title>
        <authorList>
            <person name="Shin S.-K."/>
            <person name="Yi H."/>
        </authorList>
    </citation>
    <scope>NUCLEOTIDE SEQUENCE [LARGE SCALE GENOMIC DNA]</scope>
    <source>
        <strain evidence="2">KCTC 23969</strain>
    </source>
</reference>
<sequence>MKKELLLIQKHLGDIDKVNLKISKANVGWHLDHTLKVINSVSDFLIKSEPKEYKKTFHLLRSITFAVGAFPRGKAKAPKKVLPPKNILKEDIEHQLKLAYENIKLIKELEDHKNFMHPIFKQLNKQQTFKFLKIHTNHHLKIVKSILK</sequence>
<evidence type="ECO:0008006" key="3">
    <source>
        <dbReference type="Google" id="ProtNLM"/>
    </source>
</evidence>
<dbReference type="Proteomes" id="UP000092612">
    <property type="component" value="Unassembled WGS sequence"/>
</dbReference>
<comment type="caution">
    <text evidence="1">The sequence shown here is derived from an EMBL/GenBank/DDBJ whole genome shotgun (WGS) entry which is preliminary data.</text>
</comment>
<dbReference type="Gene3D" id="1.20.120.450">
    <property type="entry name" value="dinb family like domain"/>
    <property type="match status" value="1"/>
</dbReference>
<evidence type="ECO:0000313" key="1">
    <source>
        <dbReference type="EMBL" id="OBY63969.1"/>
    </source>
</evidence>
<name>A0A1B8TWU9_9FLAO</name>
<dbReference type="Pfam" id="PF07606">
    <property type="entry name" value="DUF1569"/>
    <property type="match status" value="1"/>
</dbReference>